<protein>
    <submittedName>
        <fullName evidence="2">Piso0_000479 protein</fullName>
    </submittedName>
</protein>
<dbReference type="OrthoDB" id="9932926at2759"/>
<keyword evidence="4" id="KW-1185">Reference proteome</keyword>
<dbReference type="EMBL" id="FO082059">
    <property type="protein sequence ID" value="CCE72877.1"/>
    <property type="molecule type" value="Genomic_DNA"/>
</dbReference>
<dbReference type="InterPro" id="IPR006993">
    <property type="entry name" value="Glut_rich_SH3-bd"/>
</dbReference>
<feature type="compositionally biased region" description="Polar residues" evidence="1">
    <location>
        <begin position="302"/>
        <end position="312"/>
    </location>
</feature>
<dbReference type="InterPro" id="IPR036249">
    <property type="entry name" value="Thioredoxin-like_sf"/>
</dbReference>
<feature type="compositionally biased region" description="Basic and acidic residues" evidence="1">
    <location>
        <begin position="542"/>
        <end position="565"/>
    </location>
</feature>
<dbReference type="PROSITE" id="PS51354">
    <property type="entry name" value="GLUTAREDOXIN_2"/>
    <property type="match status" value="1"/>
</dbReference>
<feature type="compositionally biased region" description="Polar residues" evidence="1">
    <location>
        <begin position="385"/>
        <end position="411"/>
    </location>
</feature>
<dbReference type="STRING" id="559304.G8YVJ4"/>
<feature type="compositionally biased region" description="Basic and acidic residues" evidence="1">
    <location>
        <begin position="492"/>
        <end position="509"/>
    </location>
</feature>
<reference evidence="2" key="1">
    <citation type="submission" date="2011-10" db="EMBL/GenBank/DDBJ databases">
        <authorList>
            <person name="Genoscope - CEA"/>
        </authorList>
    </citation>
    <scope>NUCLEOTIDE SEQUENCE</scope>
    <source>
        <strain evidence="2">CBS 7064</strain>
    </source>
</reference>
<feature type="compositionally biased region" description="Polar residues" evidence="1">
    <location>
        <begin position="177"/>
        <end position="198"/>
    </location>
</feature>
<feature type="compositionally biased region" description="Basic and acidic residues" evidence="1">
    <location>
        <begin position="282"/>
        <end position="301"/>
    </location>
</feature>
<organism evidence="2 4">
    <name type="scientific">Pichia sorbitophila (strain ATCC MYA-4447 / BCRC 22081 / CBS 7064 / NBRC 10061 / NRRL Y-12695)</name>
    <name type="common">Hybrid yeast</name>
    <dbReference type="NCBI Taxonomy" id="559304"/>
    <lineage>
        <taxon>Eukaryota</taxon>
        <taxon>Fungi</taxon>
        <taxon>Dikarya</taxon>
        <taxon>Ascomycota</taxon>
        <taxon>Saccharomycotina</taxon>
        <taxon>Pichiomycetes</taxon>
        <taxon>Debaryomycetaceae</taxon>
        <taxon>Millerozyma</taxon>
    </lineage>
</organism>
<dbReference type="Proteomes" id="UP000005222">
    <property type="component" value="Chromosome B"/>
</dbReference>
<dbReference type="eggNOG" id="KOG1181">
    <property type="taxonomic scope" value="Eukaryota"/>
</dbReference>
<feature type="compositionally biased region" description="Basic and acidic residues" evidence="1">
    <location>
        <begin position="415"/>
        <end position="438"/>
    </location>
</feature>
<sequence length="784" mass="85083">MDFEEQLERAESSPAPSLVGSSIRSADDSPHNNYIHPEKSNNVYDGKRSKSGDRRSALNQSITASLDDLMSEGALLGSEDNFERFLDDKGNIKAQAKYEKSLERARAKAPEPSSQEPSSQGPRPLDEDREGEKLEKVAAGEPSAEHIEVKSHDESGVLDQDQGAAAPTVPQEAGGLYQQSDYSNPNLSEYQLEKQVSSIDDFLQNVRSHDPSKLPTSNYGYSMPSAAVSARVGARKTSGERNADAAADDADDAANIQGLGQGLHEPYFHRESRSRSRTSPSRGERSRSRTTDKPHLARGDSYKNTNSDSPSNYELPPGFESEIKEEAGENDGEQERTTRESKPTMGESIAAAEAKKSFFQPEESIGRDPSLVTTGDYTNFDVDSPHSTSNPHLYSQRSESSTNYLRSISRSSSRKPADQRHVAALNEKNDANPDELAREGALITDDPYSTIGGLGTMVEEVLNIDDEGKPVQPSDKDAKVEGGPAAQTAISKSEDSSKPEAEDAVKEPQETSETSEKSAVTSSNADAEEATKVTEDSSTDVPEPKPEEQEESEVKPVDGAEKSAEETTVDEATPLQEEEVQPAGDVQKDTEADTSKEVATEEPGAAPDAKEVPSKESVSEEPSATARVEADAPKELATEEKPDAVADGASEEPKGIKEAAIPEPQGTPKAVSTAPDESDDIDVSPEELKKYLESQPIYIFTSLAGGMQIMPRTNRLVTILQANGIKFSYKDLGTDEEAKKIWKRQANGRTIPGVVRGDDLIGNWQEIDEINEEYRLKEVLYESL</sequence>
<dbReference type="AlphaFoldDB" id="G8YVJ4"/>
<gene>
    <name evidence="2" type="primary">Piso0_000479</name>
    <name evidence="2" type="ORF">GNLVRS01_PISO0A10252g</name>
    <name evidence="3" type="ORF">GNLVRS01_PISO0B10319g</name>
</gene>
<reference evidence="4" key="2">
    <citation type="journal article" date="2012" name="G3 (Bethesda)">
        <title>Pichia sorbitophila, an interspecies yeast hybrid reveals early steps of genome resolution following polyploidization.</title>
        <authorList>
            <person name="Leh Louis V."/>
            <person name="Despons L."/>
            <person name="Friedrich A."/>
            <person name="Martin T."/>
            <person name="Durrens P."/>
            <person name="Casaregola S."/>
            <person name="Neuveglise C."/>
            <person name="Fairhead C."/>
            <person name="Marck C."/>
            <person name="Cruz J.A."/>
            <person name="Straub M.L."/>
            <person name="Kugler V."/>
            <person name="Sacerdot C."/>
            <person name="Uzunov Z."/>
            <person name="Thierry A."/>
            <person name="Weiss S."/>
            <person name="Bleykasten C."/>
            <person name="De Montigny J."/>
            <person name="Jacques N."/>
            <person name="Jung P."/>
            <person name="Lemaire M."/>
            <person name="Mallet S."/>
            <person name="Morel G."/>
            <person name="Richard G.F."/>
            <person name="Sarkar A."/>
            <person name="Savel G."/>
            <person name="Schacherer J."/>
            <person name="Seret M.L."/>
            <person name="Talla E."/>
            <person name="Samson G."/>
            <person name="Jubin C."/>
            <person name="Poulain J."/>
            <person name="Vacherie B."/>
            <person name="Barbe V."/>
            <person name="Pelletier E."/>
            <person name="Sherman D.J."/>
            <person name="Westhof E."/>
            <person name="Weissenbach J."/>
            <person name="Baret P.V."/>
            <person name="Wincker P."/>
            <person name="Gaillardin C."/>
            <person name="Dujon B."/>
            <person name="Souciet J.L."/>
        </authorList>
    </citation>
    <scope>NUCLEOTIDE SEQUENCE [LARGE SCALE GENOMIC DNA]</scope>
    <source>
        <strain evidence="4">ATCC MYA-4447 / BCRC 22081 / CBS 7064 / NBRC 10061 / NRRL Y-12695</strain>
    </source>
</reference>
<feature type="compositionally biased region" description="Basic and acidic residues" evidence="1">
    <location>
        <begin position="321"/>
        <end position="342"/>
    </location>
</feature>
<dbReference type="SUPFAM" id="SSF52833">
    <property type="entry name" value="Thioredoxin-like"/>
    <property type="match status" value="1"/>
</dbReference>
<feature type="compositionally biased region" description="Basic and acidic residues" evidence="1">
    <location>
        <begin position="97"/>
        <end position="109"/>
    </location>
</feature>
<feature type="compositionally biased region" description="Basic and acidic residues" evidence="1">
    <location>
        <begin position="1"/>
        <end position="11"/>
    </location>
</feature>
<evidence type="ECO:0000313" key="4">
    <source>
        <dbReference type="Proteomes" id="UP000005222"/>
    </source>
</evidence>
<feature type="compositionally biased region" description="Basic and acidic residues" evidence="1">
    <location>
        <begin position="45"/>
        <end position="56"/>
    </location>
</feature>
<feature type="region of interest" description="Disordered" evidence="1">
    <location>
        <begin position="1"/>
        <end position="58"/>
    </location>
</feature>
<dbReference type="Gene3D" id="3.40.30.10">
    <property type="entry name" value="Glutaredoxin"/>
    <property type="match status" value="1"/>
</dbReference>
<dbReference type="OMA" id="SYKSTHE"/>
<accession>G8YVJ4</accession>
<feature type="compositionally biased region" description="Basic and acidic residues" evidence="1">
    <location>
        <begin position="628"/>
        <end position="644"/>
    </location>
</feature>
<feature type="region of interest" description="Disordered" evidence="1">
    <location>
        <begin position="97"/>
        <end position="681"/>
    </location>
</feature>
<feature type="compositionally biased region" description="Low complexity" evidence="1">
    <location>
        <begin position="110"/>
        <end position="122"/>
    </location>
</feature>
<evidence type="ECO:0000256" key="1">
    <source>
        <dbReference type="SAM" id="MobiDB-lite"/>
    </source>
</evidence>
<evidence type="ECO:0000313" key="2">
    <source>
        <dbReference type="EMBL" id="CCE72877.1"/>
    </source>
</evidence>
<feature type="compositionally biased region" description="Basic and acidic residues" evidence="1">
    <location>
        <begin position="608"/>
        <end position="618"/>
    </location>
</feature>
<feature type="compositionally biased region" description="Basic and acidic residues" evidence="1">
    <location>
        <begin position="586"/>
        <end position="599"/>
    </location>
</feature>
<evidence type="ECO:0000313" key="3">
    <source>
        <dbReference type="EMBL" id="CCE73438.1"/>
    </source>
</evidence>
<proteinExistence type="predicted"/>
<dbReference type="EMBL" id="FO082058">
    <property type="protein sequence ID" value="CCE73438.1"/>
    <property type="molecule type" value="Genomic_DNA"/>
</dbReference>
<dbReference type="Proteomes" id="UP000005222">
    <property type="component" value="Chromosome A"/>
</dbReference>
<name>G8YVJ4_PICSO</name>
<dbReference type="HOGENOM" id="CLU_006973_0_0_1"/>
<dbReference type="InParanoid" id="G8YVJ4"/>
<feature type="compositionally biased region" description="Basic and acidic residues" evidence="1">
    <location>
        <begin position="124"/>
        <end position="155"/>
    </location>
</feature>
<feature type="compositionally biased region" description="Basic and acidic residues" evidence="1">
    <location>
        <begin position="466"/>
        <end position="480"/>
    </location>
</feature>
<dbReference type="Pfam" id="PF04908">
    <property type="entry name" value="SH3BGR"/>
    <property type="match status" value="1"/>
</dbReference>